<keyword evidence="1" id="KW-0472">Membrane</keyword>
<protein>
    <submittedName>
        <fullName evidence="2">Uncharacterized protein</fullName>
    </submittedName>
</protein>
<gene>
    <name evidence="2" type="ORF">MES4922_40147</name>
</gene>
<reference evidence="2" key="1">
    <citation type="submission" date="2022-03" db="EMBL/GenBank/DDBJ databases">
        <authorList>
            <person name="Brunel B."/>
        </authorList>
    </citation>
    <scope>NUCLEOTIDE SEQUENCE</scope>
    <source>
        <strain evidence="2">STM4922sample</strain>
    </source>
</reference>
<evidence type="ECO:0000313" key="3">
    <source>
        <dbReference type="Proteomes" id="UP001152604"/>
    </source>
</evidence>
<accession>A0ABM9E7W5</accession>
<proteinExistence type="predicted"/>
<evidence type="ECO:0000256" key="1">
    <source>
        <dbReference type="SAM" id="Phobius"/>
    </source>
</evidence>
<name>A0ABM9E7W5_9HYPH</name>
<organism evidence="2 3">
    <name type="scientific">Mesorhizobium ventifaucium</name>
    <dbReference type="NCBI Taxonomy" id="666020"/>
    <lineage>
        <taxon>Bacteria</taxon>
        <taxon>Pseudomonadati</taxon>
        <taxon>Pseudomonadota</taxon>
        <taxon>Alphaproteobacteria</taxon>
        <taxon>Hyphomicrobiales</taxon>
        <taxon>Phyllobacteriaceae</taxon>
        <taxon>Mesorhizobium</taxon>
    </lineage>
</organism>
<dbReference type="Proteomes" id="UP001152604">
    <property type="component" value="Unassembled WGS sequence"/>
</dbReference>
<keyword evidence="3" id="KW-1185">Reference proteome</keyword>
<keyword evidence="1" id="KW-1133">Transmembrane helix</keyword>
<feature type="transmembrane region" description="Helical" evidence="1">
    <location>
        <begin position="13"/>
        <end position="33"/>
    </location>
</feature>
<evidence type="ECO:0000313" key="2">
    <source>
        <dbReference type="EMBL" id="CAH2405249.1"/>
    </source>
</evidence>
<dbReference type="EMBL" id="CAKXZS010000034">
    <property type="protein sequence ID" value="CAH2405249.1"/>
    <property type="molecule type" value="Genomic_DNA"/>
</dbReference>
<sequence length="111" mass="12941">MILHGLDRSPRKFLAWCLIMSLTLVILLVLWIVSTTSINLKETTMYDYSKQAPLQIKFNDAEYRFAVDHLQADEIGDFEADWQTRHVRGTQFWIDIAAERKGLPCRWQVAA</sequence>
<keyword evidence="1" id="KW-0812">Transmembrane</keyword>
<comment type="caution">
    <text evidence="2">The sequence shown here is derived from an EMBL/GenBank/DDBJ whole genome shotgun (WGS) entry which is preliminary data.</text>
</comment>